<dbReference type="InterPro" id="IPR035965">
    <property type="entry name" value="PAS-like_dom_sf"/>
</dbReference>
<dbReference type="PROSITE" id="PS50883">
    <property type="entry name" value="EAL"/>
    <property type="match status" value="1"/>
</dbReference>
<dbReference type="InterPro" id="IPR029016">
    <property type="entry name" value="GAF-like_dom_sf"/>
</dbReference>
<dbReference type="Proteomes" id="UP000094849">
    <property type="component" value="Unassembled WGS sequence"/>
</dbReference>
<dbReference type="EMBL" id="LVJZ01000003">
    <property type="protein sequence ID" value="ODB96722.1"/>
    <property type="molecule type" value="Genomic_DNA"/>
</dbReference>
<dbReference type="Pfam" id="PF04392">
    <property type="entry name" value="ABC_sub_bind"/>
    <property type="match status" value="1"/>
</dbReference>
<dbReference type="NCBIfam" id="TIGR00229">
    <property type="entry name" value="sensory_box"/>
    <property type="match status" value="4"/>
</dbReference>
<accession>A0A1E2UQA0</accession>
<feature type="domain" description="PAS" evidence="4">
    <location>
        <begin position="819"/>
        <end position="894"/>
    </location>
</feature>
<reference evidence="8 9" key="1">
    <citation type="submission" date="2016-03" db="EMBL/GenBank/DDBJ databases">
        <title>Chemosynthetic sulphur-oxidizing symbionts of marine invertebrate animals are capable of nitrogen fixation.</title>
        <authorList>
            <person name="Petersen J.M."/>
            <person name="Kemper A."/>
            <person name="Gruber-Vodicka H."/>
            <person name="Cardini U."/>
            <person name="Geest Mvander."/>
            <person name="Kleiner M."/>
            <person name="Bulgheresi S."/>
            <person name="Fussmann M."/>
            <person name="Herbold C."/>
            <person name="Seah B.K.B."/>
            <person name="Antony C.Paul."/>
            <person name="Liu D."/>
            <person name="Belitz A."/>
            <person name="Weber M."/>
        </authorList>
    </citation>
    <scope>NUCLEOTIDE SEQUENCE [LARGE SCALE GENOMIC DNA]</scope>
    <source>
        <strain evidence="8">G_D</strain>
    </source>
</reference>
<dbReference type="InterPro" id="IPR001633">
    <property type="entry name" value="EAL_dom"/>
</dbReference>
<feature type="domain" description="PAS" evidence="4">
    <location>
        <begin position="949"/>
        <end position="1002"/>
    </location>
</feature>
<dbReference type="SMART" id="SM00091">
    <property type="entry name" value="PAS"/>
    <property type="match status" value="5"/>
</dbReference>
<dbReference type="NCBIfam" id="TIGR00254">
    <property type="entry name" value="GGDEF"/>
    <property type="match status" value="1"/>
</dbReference>
<dbReference type="GO" id="GO:0006355">
    <property type="term" value="P:regulation of DNA-templated transcription"/>
    <property type="evidence" value="ECO:0007669"/>
    <property type="project" value="InterPro"/>
</dbReference>
<evidence type="ECO:0000256" key="1">
    <source>
        <dbReference type="ARBA" id="ARBA00001946"/>
    </source>
</evidence>
<dbReference type="PROSITE" id="PS50887">
    <property type="entry name" value="GGDEF"/>
    <property type="match status" value="1"/>
</dbReference>
<dbReference type="Gene3D" id="3.30.70.270">
    <property type="match status" value="1"/>
</dbReference>
<feature type="domain" description="PAS" evidence="4">
    <location>
        <begin position="386"/>
        <end position="439"/>
    </location>
</feature>
<dbReference type="InterPro" id="IPR000700">
    <property type="entry name" value="PAS-assoc_C"/>
</dbReference>
<dbReference type="SMART" id="SM00086">
    <property type="entry name" value="PAC"/>
    <property type="match status" value="5"/>
</dbReference>
<dbReference type="FunFam" id="3.30.70.270:FF:000001">
    <property type="entry name" value="Diguanylate cyclase domain protein"/>
    <property type="match status" value="1"/>
</dbReference>
<evidence type="ECO:0000259" key="7">
    <source>
        <dbReference type="PROSITE" id="PS50887"/>
    </source>
</evidence>
<dbReference type="SMART" id="SM00267">
    <property type="entry name" value="GGDEF"/>
    <property type="match status" value="1"/>
</dbReference>
<keyword evidence="3" id="KW-0812">Transmembrane</keyword>
<dbReference type="InterPro" id="IPR007487">
    <property type="entry name" value="ABC_transpt-TYRBP-like"/>
</dbReference>
<name>A0A1E2UQA0_9GAMM</name>
<dbReference type="InterPro" id="IPR052155">
    <property type="entry name" value="Biofilm_reg_signaling"/>
</dbReference>
<organism evidence="8 9">
    <name type="scientific">Candidatus Thiodiazotropha endoloripes</name>
    <dbReference type="NCBI Taxonomy" id="1818881"/>
    <lineage>
        <taxon>Bacteria</taxon>
        <taxon>Pseudomonadati</taxon>
        <taxon>Pseudomonadota</taxon>
        <taxon>Gammaproteobacteria</taxon>
        <taxon>Chromatiales</taxon>
        <taxon>Sedimenticolaceae</taxon>
        <taxon>Candidatus Thiodiazotropha</taxon>
    </lineage>
</organism>
<protein>
    <recommendedName>
        <fullName evidence="10">Diguanylate cyclase</fullName>
    </recommendedName>
</protein>
<sequence>MGACSMNYGLFVKSLLFGALLLLGNASMADTPLSEKRVLLIYSYHPGFPTTPRILNGLRSIFTFDGPKIDIEFMDSKRLHDEQSQINFVQQLSYKLNYRQAYDLVIVADDHALRLVDDYREKLFKGIPIVFLGINSLEMALELEQREGYTGVVEIPSFKENLDLAKSLFPAADKVYVIVDGTTSGQHDFKRFNNAIEAYNDLEIEILSLISMKWSELKESVTKIDSEDLLFLISAYRDSEEISKSFDESLKLIVEASGVPIFHFWQHGLKNGVFGGIMIDHYAQGRQAARLAKQILEGISIDSLRVNKNSPNVPYFDYRLVLAYGLDEERFPIETHWVNLPEDESYEYKSYFYYAVAVLILLIAIGFVFIAFFKRYRQLTVEIVKSEESYRKIVENSHDGIFQLDMDGGILFANARLADMLGYGLNEVIGRSIHDFIREGSNVETADNLLRGGREESGSYEVKFINKYGDEVWTQINTSRLRDDHENVSGILSLVRDINALRKERSRLRESEEKFKQLTHSIKEVFWLSSPDLQRVYYISPGYEQLWGRSRQTLYDDAVNWMTALPLDDLKRIERFMLEELPKDWVELTFPEYRVYRPDGSMSWVEAKAFAIKDELGECYRIAGVAEDITIRKQNELELNYRLEYERLVAEHSSKLIGAGRVEISGRFDDLLKQLGLLTGSSRVYLILNRAGYDDYDVLNEWHDPDRRPLKEIIETESKSVFFKIFELIQQQELSFINSLDQLSKDRFDYRHHLQQLDIHYFKAVPLRINDQLSGLLGLDHPVREHVSLKGDMSMLRTVADMMAGAIKRQNIVSDLRSSRRTLSTLLNNLPGAVYRCKYDEYWSMQFISDGIEDIAGYPSKEIKGNALVKYADLIHKDDRQNVRDHVTRSIDDHSQFEIEYRLFDKDGGMHWVWERGALIDTESGVGLIEGFITEITDKKQIESALKSNEEYLKLIMNSTAESIYVLDENGICLSVNKAGLELLGYDSEEELTGQVMHDVMHHTHQNGQVYEREDCPMFLSTQNRQQVHVESDVFWRKDGSSIPVEYWSYPLIENSENSGVVVSFIDITERKFNEELISARVNLHDYSQNHNANELLVYAINEACGKTDSEIGFFHFIDQNQKSLSFQVWSAGMGKSIIEYVESESQDNQQDKSIWFESCLLKKPIVHNDENARVSQFKTTDGFVEPVTALCVPVVNGNLVVAVMGVGNCNAGNYGDDEIKKLSVIAELTWELAESKIIKEKIEESRIQLNTILDTVTEAVALWDYKGRLRYANPEFLKLVDSHKRSYELSDYLGKKLTDFDSAYPFIPYINDYLKSLLKNGKSVDKCQINQSLDYGESGWISLSVHALYDSNVSSITGAVSVITNITDEKNTEAQLELLAHYDNLTKLPNRLLAIDRLRQMIARADRTNELMAVCYLDLDGFKQVNDSHGHEAGDELLKQTASRLEYSVRHGDTVSRLGGDEFLILLAGLNDQHETQTILSRILQQLAKTYFIGDINVSNVSASLGVTLYPVDEMDADGLIGHADQAMYLAKRLGKNRYQFYSQELERRIFAQQEVLGDVLRALNENQLEIYYQPVVDSESGWLNSCEALLRWNNPILGLLQPAEFLPLLNRSEIKLSITEWVLKQVIHYLHTHKENGTGVPVSFNIFPEQCFELGLMEILKKHTTELPESLLQRINIEIQESDIVTSYNRATRFIKACRELGIDCILGGIGAGELSLIQLAQLPVKLIKINLSQIKTMTTKSDQMVLIKSIHTLAESSGKSVIIQGVEDYRQLSEVNNLGCTKIQGFLITQPLPEDTFIQWIGNSTDTTFLVSNYPGINR</sequence>
<keyword evidence="3" id="KW-0472">Membrane</keyword>
<feature type="domain" description="EAL" evidence="6">
    <location>
        <begin position="1554"/>
        <end position="1808"/>
    </location>
</feature>
<dbReference type="PANTHER" id="PTHR44757:SF2">
    <property type="entry name" value="BIOFILM ARCHITECTURE MAINTENANCE PROTEIN MBAA"/>
    <property type="match status" value="1"/>
</dbReference>
<dbReference type="PANTHER" id="PTHR44757">
    <property type="entry name" value="DIGUANYLATE CYCLASE DGCP"/>
    <property type="match status" value="1"/>
</dbReference>
<keyword evidence="9" id="KW-1185">Reference proteome</keyword>
<dbReference type="InterPro" id="IPR001610">
    <property type="entry name" value="PAC"/>
</dbReference>
<evidence type="ECO:0000313" key="8">
    <source>
        <dbReference type="EMBL" id="ODB96722.1"/>
    </source>
</evidence>
<evidence type="ECO:0000259" key="6">
    <source>
        <dbReference type="PROSITE" id="PS50883"/>
    </source>
</evidence>
<feature type="transmembrane region" description="Helical" evidence="3">
    <location>
        <begin position="351"/>
        <end position="373"/>
    </location>
</feature>
<feature type="domain" description="PAC" evidence="5">
    <location>
        <begin position="458"/>
        <end position="510"/>
    </location>
</feature>
<dbReference type="InterPro" id="IPR013767">
    <property type="entry name" value="PAS_fold"/>
</dbReference>
<feature type="domain" description="GGDEF" evidence="7">
    <location>
        <begin position="1411"/>
        <end position="1545"/>
    </location>
</feature>
<dbReference type="Gene3D" id="3.20.20.450">
    <property type="entry name" value="EAL domain"/>
    <property type="match status" value="1"/>
</dbReference>
<keyword evidence="2" id="KW-0175">Coiled coil</keyword>
<dbReference type="SUPFAM" id="SSF55781">
    <property type="entry name" value="GAF domain-like"/>
    <property type="match status" value="2"/>
</dbReference>
<dbReference type="CDD" id="cd00130">
    <property type="entry name" value="PAS"/>
    <property type="match status" value="4"/>
</dbReference>
<dbReference type="SUPFAM" id="SSF55785">
    <property type="entry name" value="PYP-like sensor domain (PAS domain)"/>
    <property type="match status" value="5"/>
</dbReference>
<dbReference type="Gene3D" id="3.40.50.2300">
    <property type="match status" value="2"/>
</dbReference>
<comment type="caution">
    <text evidence="8">The sequence shown here is derived from an EMBL/GenBank/DDBJ whole genome shotgun (WGS) entry which is preliminary data.</text>
</comment>
<dbReference type="SMART" id="SM00052">
    <property type="entry name" value="EAL"/>
    <property type="match status" value="1"/>
</dbReference>
<feature type="coiled-coil region" evidence="2">
    <location>
        <begin position="491"/>
        <end position="521"/>
    </location>
</feature>
<dbReference type="InterPro" id="IPR003018">
    <property type="entry name" value="GAF"/>
</dbReference>
<dbReference type="Pfam" id="PF08447">
    <property type="entry name" value="PAS_3"/>
    <property type="match status" value="2"/>
</dbReference>
<evidence type="ECO:0000259" key="5">
    <source>
        <dbReference type="PROSITE" id="PS50113"/>
    </source>
</evidence>
<keyword evidence="3" id="KW-1133">Transmembrane helix</keyword>
<dbReference type="CDD" id="cd01949">
    <property type="entry name" value="GGDEF"/>
    <property type="match status" value="1"/>
</dbReference>
<proteinExistence type="predicted"/>
<dbReference type="Gene3D" id="3.30.450.40">
    <property type="match status" value="2"/>
</dbReference>
<feature type="domain" description="PAC" evidence="5">
    <location>
        <begin position="897"/>
        <end position="948"/>
    </location>
</feature>
<dbReference type="SUPFAM" id="SSF55073">
    <property type="entry name" value="Nucleotide cyclase"/>
    <property type="match status" value="1"/>
</dbReference>
<dbReference type="SUPFAM" id="SSF141868">
    <property type="entry name" value="EAL domain-like"/>
    <property type="match status" value="1"/>
</dbReference>
<dbReference type="Pfam" id="PF13185">
    <property type="entry name" value="GAF_2"/>
    <property type="match status" value="1"/>
</dbReference>
<comment type="cofactor">
    <cofactor evidence="1">
        <name>Mg(2+)</name>
        <dbReference type="ChEBI" id="CHEBI:18420"/>
    </cofactor>
</comment>
<dbReference type="InterPro" id="IPR013655">
    <property type="entry name" value="PAS_fold_3"/>
</dbReference>
<dbReference type="InterPro" id="IPR043128">
    <property type="entry name" value="Rev_trsase/Diguanyl_cyclase"/>
</dbReference>
<gene>
    <name evidence="8" type="ORF">A3196_08120</name>
</gene>
<evidence type="ECO:0000256" key="3">
    <source>
        <dbReference type="SAM" id="Phobius"/>
    </source>
</evidence>
<evidence type="ECO:0000259" key="4">
    <source>
        <dbReference type="PROSITE" id="PS50112"/>
    </source>
</evidence>
<dbReference type="GO" id="GO:0003824">
    <property type="term" value="F:catalytic activity"/>
    <property type="evidence" value="ECO:0007669"/>
    <property type="project" value="UniProtKB-ARBA"/>
</dbReference>
<dbReference type="STRING" id="1818881.A3196_08120"/>
<evidence type="ECO:0000256" key="2">
    <source>
        <dbReference type="SAM" id="Coils"/>
    </source>
</evidence>
<dbReference type="Pfam" id="PF01590">
    <property type="entry name" value="GAF"/>
    <property type="match status" value="1"/>
</dbReference>
<dbReference type="CDD" id="cd01948">
    <property type="entry name" value="EAL"/>
    <property type="match status" value="1"/>
</dbReference>
<dbReference type="InterPro" id="IPR000014">
    <property type="entry name" value="PAS"/>
</dbReference>
<dbReference type="Gene3D" id="3.30.450.20">
    <property type="entry name" value="PAS domain"/>
    <property type="match status" value="5"/>
</dbReference>
<evidence type="ECO:0008006" key="10">
    <source>
        <dbReference type="Google" id="ProtNLM"/>
    </source>
</evidence>
<dbReference type="Pfam" id="PF00563">
    <property type="entry name" value="EAL"/>
    <property type="match status" value="1"/>
</dbReference>
<dbReference type="InterPro" id="IPR029787">
    <property type="entry name" value="Nucleotide_cyclase"/>
</dbReference>
<dbReference type="InterPro" id="IPR035919">
    <property type="entry name" value="EAL_sf"/>
</dbReference>
<dbReference type="PROSITE" id="PS50113">
    <property type="entry name" value="PAC"/>
    <property type="match status" value="3"/>
</dbReference>
<evidence type="ECO:0000313" key="9">
    <source>
        <dbReference type="Proteomes" id="UP000094849"/>
    </source>
</evidence>
<dbReference type="Pfam" id="PF00990">
    <property type="entry name" value="GGDEF"/>
    <property type="match status" value="1"/>
</dbReference>
<dbReference type="InterPro" id="IPR000160">
    <property type="entry name" value="GGDEF_dom"/>
</dbReference>
<dbReference type="Pfam" id="PF00989">
    <property type="entry name" value="PAS"/>
    <property type="match status" value="2"/>
</dbReference>
<feature type="domain" description="PAC" evidence="5">
    <location>
        <begin position="589"/>
        <end position="641"/>
    </location>
</feature>
<dbReference type="PROSITE" id="PS50112">
    <property type="entry name" value="PAS"/>
    <property type="match status" value="3"/>
</dbReference>